<dbReference type="AlphaFoldDB" id="A0A7J4IYI8"/>
<evidence type="ECO:0000313" key="2">
    <source>
        <dbReference type="EMBL" id="MBS3059723.1"/>
    </source>
</evidence>
<dbReference type="Proteomes" id="UP000577419">
    <property type="component" value="Unassembled WGS sequence"/>
</dbReference>
<name>A0A7J4IYI8_9ARCH</name>
<comment type="caution">
    <text evidence="1">The sequence shown here is derived from an EMBL/GenBank/DDBJ whole genome shotgun (WGS) entry which is preliminary data.</text>
</comment>
<dbReference type="InterPro" id="IPR003795">
    <property type="entry name" value="DUF192"/>
</dbReference>
<dbReference type="EMBL" id="DUFG01000011">
    <property type="protein sequence ID" value="HIH08026.1"/>
    <property type="molecule type" value="Genomic_DNA"/>
</dbReference>
<dbReference type="EMBL" id="JAGVWF010000071">
    <property type="protein sequence ID" value="MBS3059723.1"/>
    <property type="molecule type" value="Genomic_DNA"/>
</dbReference>
<sequence>MKQESMALFNKTKKTQIIGNVRIAGNFFSQLKGLMFESKKKFDYALVFPLPYESKSGASIHCFFVFFPIDIVFLGKNRRVVDVKESIAPFTPLYVPKKPAKFFVELPAGKAKGISVGDELEWSA</sequence>
<gene>
    <name evidence="1" type="ORF">HA237_01510</name>
    <name evidence="2" type="ORF">J4224_04855</name>
</gene>
<dbReference type="Pfam" id="PF02643">
    <property type="entry name" value="DUF192"/>
    <property type="match status" value="1"/>
</dbReference>
<reference evidence="3" key="1">
    <citation type="journal article" date="2020" name="bioRxiv">
        <title>A rank-normalized archaeal taxonomy based on genome phylogeny resolves widespread incomplete and uneven classifications.</title>
        <authorList>
            <person name="Rinke C."/>
            <person name="Chuvochina M."/>
            <person name="Mussig A.J."/>
            <person name="Chaumeil P.-A."/>
            <person name="Waite D.W."/>
            <person name="Whitman W.B."/>
            <person name="Parks D.H."/>
            <person name="Hugenholtz P."/>
        </authorList>
    </citation>
    <scope>NUCLEOTIDE SEQUENCE [LARGE SCALE GENOMIC DNA]</scope>
</reference>
<dbReference type="Gene3D" id="2.60.120.1140">
    <property type="entry name" value="Protein of unknown function DUF192"/>
    <property type="match status" value="1"/>
</dbReference>
<proteinExistence type="predicted"/>
<evidence type="ECO:0000313" key="1">
    <source>
        <dbReference type="EMBL" id="HIH08026.1"/>
    </source>
</evidence>
<dbReference type="PANTHER" id="PTHR37953:SF1">
    <property type="entry name" value="UPF0127 PROTEIN MJ1496"/>
    <property type="match status" value="1"/>
</dbReference>
<reference evidence="2" key="2">
    <citation type="submission" date="2021-03" db="EMBL/GenBank/DDBJ databases">
        <authorList>
            <person name="Jaffe A."/>
        </authorList>
    </citation>
    <scope>NUCLEOTIDE SEQUENCE</scope>
    <source>
        <strain evidence="2">RIFCSPHIGHO2_01_FULL_GW2011_AR10_43_9</strain>
    </source>
</reference>
<organism evidence="1 3">
    <name type="scientific">Candidatus Iainarchaeum sp</name>
    <dbReference type="NCBI Taxonomy" id="3101447"/>
    <lineage>
        <taxon>Archaea</taxon>
        <taxon>Candidatus Iainarchaeota</taxon>
        <taxon>Candidatus Iainarchaeia</taxon>
        <taxon>Candidatus Iainarchaeales</taxon>
        <taxon>Candidatus Iainarchaeaceae</taxon>
        <taxon>Candidatus Iainarchaeum</taxon>
    </lineage>
</organism>
<protein>
    <submittedName>
        <fullName evidence="1">DUF192 domain-containing protein</fullName>
    </submittedName>
</protein>
<reference evidence="2" key="3">
    <citation type="submission" date="2021-05" db="EMBL/GenBank/DDBJ databases">
        <title>Protein family content uncovers lineage relationships and bacterial pathway maintenance mechanisms in DPANN archaea.</title>
        <authorList>
            <person name="Castelle C.J."/>
            <person name="Meheust R."/>
            <person name="Jaffe A.L."/>
            <person name="Seitz K."/>
            <person name="Gong X."/>
            <person name="Baker B.J."/>
            <person name="Banfield J.F."/>
        </authorList>
    </citation>
    <scope>NUCLEOTIDE SEQUENCE</scope>
    <source>
        <strain evidence="2">RIFCSPHIGHO2_01_FULL_GW2011_AR10_43_9</strain>
    </source>
</reference>
<evidence type="ECO:0000313" key="3">
    <source>
        <dbReference type="Proteomes" id="UP000577419"/>
    </source>
</evidence>
<dbReference type="InterPro" id="IPR038695">
    <property type="entry name" value="Saro_0823-like_sf"/>
</dbReference>
<dbReference type="Proteomes" id="UP000683213">
    <property type="component" value="Unassembled WGS sequence"/>
</dbReference>
<accession>A0A7J4IYI8</accession>
<dbReference type="PANTHER" id="PTHR37953">
    <property type="entry name" value="UPF0127 PROTEIN MJ1496"/>
    <property type="match status" value="1"/>
</dbReference>